<evidence type="ECO:0008006" key="6">
    <source>
        <dbReference type="Google" id="ProtNLM"/>
    </source>
</evidence>
<feature type="region of interest" description="Disordered" evidence="4">
    <location>
        <begin position="24"/>
        <end position="48"/>
    </location>
</feature>
<dbReference type="EMBL" id="LAZR01020239">
    <property type="protein sequence ID" value="KKL89612.1"/>
    <property type="molecule type" value="Genomic_DNA"/>
</dbReference>
<dbReference type="InterPro" id="IPR036049">
    <property type="entry name" value="Ribosomal_uL29_sf"/>
</dbReference>
<proteinExistence type="inferred from homology"/>
<dbReference type="GO" id="GO:1990904">
    <property type="term" value="C:ribonucleoprotein complex"/>
    <property type="evidence" value="ECO:0007669"/>
    <property type="project" value="UniProtKB-KW"/>
</dbReference>
<dbReference type="AlphaFoldDB" id="A0A0F9IR29"/>
<dbReference type="NCBIfam" id="TIGR00012">
    <property type="entry name" value="L29"/>
    <property type="match status" value="1"/>
</dbReference>
<keyword evidence="3" id="KW-0687">Ribonucleoprotein</keyword>
<evidence type="ECO:0000256" key="3">
    <source>
        <dbReference type="ARBA" id="ARBA00023274"/>
    </source>
</evidence>
<comment type="caution">
    <text evidence="5">The sequence shown here is derived from an EMBL/GenBank/DDBJ whole genome shotgun (WGS) entry which is preliminary data.</text>
</comment>
<dbReference type="Pfam" id="PF00831">
    <property type="entry name" value="Ribosomal_L29"/>
    <property type="match status" value="1"/>
</dbReference>
<organism evidence="5">
    <name type="scientific">marine sediment metagenome</name>
    <dbReference type="NCBI Taxonomy" id="412755"/>
    <lineage>
        <taxon>unclassified sequences</taxon>
        <taxon>metagenomes</taxon>
        <taxon>ecological metagenomes</taxon>
    </lineage>
</organism>
<comment type="similarity">
    <text evidence="1">Belongs to the universal ribosomal protein uL29 family.</text>
</comment>
<sequence>MARIKMKTVRELNKKDLKDRLQQARNDLGRLKTDGAKGTLRKESGKMKPLKRDIARILTRLSEMKKQ</sequence>
<evidence type="ECO:0000313" key="5">
    <source>
        <dbReference type="EMBL" id="KKL89612.1"/>
    </source>
</evidence>
<evidence type="ECO:0000256" key="2">
    <source>
        <dbReference type="ARBA" id="ARBA00022980"/>
    </source>
</evidence>
<dbReference type="GO" id="GO:0005840">
    <property type="term" value="C:ribosome"/>
    <property type="evidence" value="ECO:0007669"/>
    <property type="project" value="UniProtKB-KW"/>
</dbReference>
<gene>
    <name evidence="5" type="ORF">LCGC14_1912980</name>
</gene>
<dbReference type="Gene3D" id="1.10.287.310">
    <property type="match status" value="1"/>
</dbReference>
<reference evidence="5" key="1">
    <citation type="journal article" date="2015" name="Nature">
        <title>Complex archaea that bridge the gap between prokaryotes and eukaryotes.</title>
        <authorList>
            <person name="Spang A."/>
            <person name="Saw J.H."/>
            <person name="Jorgensen S.L."/>
            <person name="Zaremba-Niedzwiedzka K."/>
            <person name="Martijn J."/>
            <person name="Lind A.E."/>
            <person name="van Eijk R."/>
            <person name="Schleper C."/>
            <person name="Guy L."/>
            <person name="Ettema T.J."/>
        </authorList>
    </citation>
    <scope>NUCLEOTIDE SEQUENCE</scope>
</reference>
<evidence type="ECO:0000256" key="4">
    <source>
        <dbReference type="SAM" id="MobiDB-lite"/>
    </source>
</evidence>
<dbReference type="GO" id="GO:0006412">
    <property type="term" value="P:translation"/>
    <property type="evidence" value="ECO:0007669"/>
    <property type="project" value="InterPro"/>
</dbReference>
<evidence type="ECO:0000256" key="1">
    <source>
        <dbReference type="ARBA" id="ARBA00009254"/>
    </source>
</evidence>
<dbReference type="GO" id="GO:0003735">
    <property type="term" value="F:structural constituent of ribosome"/>
    <property type="evidence" value="ECO:0007669"/>
    <property type="project" value="InterPro"/>
</dbReference>
<dbReference type="InterPro" id="IPR001854">
    <property type="entry name" value="Ribosomal_uL29"/>
</dbReference>
<keyword evidence="2" id="KW-0689">Ribosomal protein</keyword>
<protein>
    <recommendedName>
        <fullName evidence="6">Ribosomal protein L29</fullName>
    </recommendedName>
</protein>
<dbReference type="SUPFAM" id="SSF46561">
    <property type="entry name" value="Ribosomal protein L29 (L29p)"/>
    <property type="match status" value="1"/>
</dbReference>
<accession>A0A0F9IR29</accession>
<name>A0A0F9IR29_9ZZZZ</name>